<protein>
    <recommendedName>
        <fullName evidence="3">Gluconate 2-dehydrogenase subunit 3</fullName>
    </recommendedName>
</protein>
<dbReference type="InterPro" id="IPR027056">
    <property type="entry name" value="Gluconate_2DH_su3"/>
</dbReference>
<dbReference type="EMBL" id="JYNX01000060">
    <property type="protein sequence ID" value="KMO73253.1"/>
    <property type="molecule type" value="Genomic_DNA"/>
</dbReference>
<dbReference type="PATRIC" id="fig|1800.3.peg.4452"/>
<dbReference type="RefSeq" id="WP_048420484.1">
    <property type="nucleotide sequence ID" value="NZ_JYNX01000060.1"/>
</dbReference>
<proteinExistence type="predicted"/>
<evidence type="ECO:0000313" key="1">
    <source>
        <dbReference type="EMBL" id="KMO73253.1"/>
    </source>
</evidence>
<evidence type="ECO:0008006" key="3">
    <source>
        <dbReference type="Google" id="ProtNLM"/>
    </source>
</evidence>
<dbReference type="Proteomes" id="UP000036176">
    <property type="component" value="Unassembled WGS sequence"/>
</dbReference>
<dbReference type="Pfam" id="PF13618">
    <property type="entry name" value="Gluconate_2-dh3"/>
    <property type="match status" value="1"/>
</dbReference>
<evidence type="ECO:0000313" key="2">
    <source>
        <dbReference type="Proteomes" id="UP000036176"/>
    </source>
</evidence>
<dbReference type="OrthoDB" id="63962at2"/>
<name>A0A0J6VUU2_MYCCU</name>
<organism evidence="1 2">
    <name type="scientific">Mycolicibacterium chubuense</name>
    <name type="common">Mycobacterium chubuense</name>
    <dbReference type="NCBI Taxonomy" id="1800"/>
    <lineage>
        <taxon>Bacteria</taxon>
        <taxon>Bacillati</taxon>
        <taxon>Actinomycetota</taxon>
        <taxon>Actinomycetes</taxon>
        <taxon>Mycobacteriales</taxon>
        <taxon>Mycobacteriaceae</taxon>
        <taxon>Mycolicibacterium</taxon>
    </lineage>
</organism>
<sequence>MSLRSTHQRGVTPQGRGRFPGFDVLAQAHVWDEVTAGVVLGRLAPPTTPAFFTVDEVAVAEPLLDLLLAQDTEPKVPVLALIDMRLAAGETDGWHYDDMPEDGQAWRDSLAALDNDAHEHYGAGYGELSLARQARLLQDVQDHADAGHSWHDRPARHVWSLWTRYACTAFYSHPWAWNEIGFPGPAYPRGYLNPGINARESYEVPDHRDIDPVPFAARVEATRRADADLPEGRTHG</sequence>
<dbReference type="AlphaFoldDB" id="A0A0J6VUU2"/>
<accession>A0A0J6VUU2</accession>
<gene>
    <name evidence="1" type="ORF">MCHUDSM44219_04431</name>
</gene>
<keyword evidence="2" id="KW-1185">Reference proteome</keyword>
<reference evidence="1 2" key="1">
    <citation type="journal article" date="2015" name="Genome Biol. Evol.">
        <title>Characterization of Three Mycobacterium spp. with Potential Use in Bioremediation by Genome Sequencing and Comparative Genomics.</title>
        <authorList>
            <person name="Das S."/>
            <person name="Pettersson B.M."/>
            <person name="Behra P.R."/>
            <person name="Ramesh M."/>
            <person name="Dasgupta S."/>
            <person name="Bhattacharya A."/>
            <person name="Kirsebom L.A."/>
        </authorList>
    </citation>
    <scope>NUCLEOTIDE SEQUENCE [LARGE SCALE GENOMIC DNA]</scope>
    <source>
        <strain evidence="1 2">DSM 44219</strain>
    </source>
</reference>
<comment type="caution">
    <text evidence="1">The sequence shown here is derived from an EMBL/GenBank/DDBJ whole genome shotgun (WGS) entry which is preliminary data.</text>
</comment>